<evidence type="ECO:0000256" key="1">
    <source>
        <dbReference type="SAM" id="MobiDB-lite"/>
    </source>
</evidence>
<dbReference type="EMBL" id="JAANBB010000010">
    <property type="protein sequence ID" value="KAF7556691.1"/>
    <property type="molecule type" value="Genomic_DNA"/>
</dbReference>
<protein>
    <submittedName>
        <fullName evidence="2">Uncharacterized protein</fullName>
    </submittedName>
</protein>
<gene>
    <name evidence="2" type="ORF">G7Z17_g1197</name>
</gene>
<keyword evidence="3" id="KW-1185">Reference proteome</keyword>
<evidence type="ECO:0000313" key="3">
    <source>
        <dbReference type="Proteomes" id="UP000722485"/>
    </source>
</evidence>
<comment type="caution">
    <text evidence="2">The sequence shown here is derived from an EMBL/GenBank/DDBJ whole genome shotgun (WGS) entry which is preliminary data.</text>
</comment>
<organism evidence="2 3">
    <name type="scientific">Cylindrodendrum hubeiense</name>
    <dbReference type="NCBI Taxonomy" id="595255"/>
    <lineage>
        <taxon>Eukaryota</taxon>
        <taxon>Fungi</taxon>
        <taxon>Dikarya</taxon>
        <taxon>Ascomycota</taxon>
        <taxon>Pezizomycotina</taxon>
        <taxon>Sordariomycetes</taxon>
        <taxon>Hypocreomycetidae</taxon>
        <taxon>Hypocreales</taxon>
        <taxon>Nectriaceae</taxon>
        <taxon>Cylindrodendrum</taxon>
    </lineage>
</organism>
<feature type="region of interest" description="Disordered" evidence="1">
    <location>
        <begin position="359"/>
        <end position="379"/>
    </location>
</feature>
<accession>A0A9P5HJZ8</accession>
<sequence>MASSDPKPNDRILPFHDKIVTKLKPSLLYYVYNPSDPLALHSAESLPSRETQILDVIKTYAEHRPLGHYCYDLEMPLMLSPEGSPMSCRETLEEFEPVNAHFSAQVHALFNALKACEDSTTESNIPILHKDGLNLCIKLGLQSYDIGLECWHRTLHSRRLFLTNAAALPALSSVTKLEIDTDHSYEISFDRTRPVSLRVPLELTLRLPALQELDCSWLWERTLVPFESPELRRYTREWEGPWRDSRHEFARAVDELHEQIPISLRKARIYFWKSRYAFNEDQGIAMPNLVYPADEDPISAGLRTLTSHLEELDLRAFLTPDLFKSPVQWPRMRHLRIEFHPCRPDGSWYFVGPRDENPHPEGFEVTDDHYPPTSPNKEDEELDEEWDQNWAGTDDHLPDMFRTEPLADRIEPLLSAFAIALKDMPALEEAALFTQLSWTPSEERLAQYGDEAPYDAEYGGRRWGLRYVPGKDGVDGLVEWQVGAWRPHEDVIKLFEDLGSDGKVKMVWKPFDFMNWCGDYK</sequence>
<dbReference type="Proteomes" id="UP000722485">
    <property type="component" value="Unassembled WGS sequence"/>
</dbReference>
<evidence type="ECO:0000313" key="2">
    <source>
        <dbReference type="EMBL" id="KAF7556691.1"/>
    </source>
</evidence>
<reference evidence="2" key="1">
    <citation type="submission" date="2020-03" db="EMBL/GenBank/DDBJ databases">
        <title>Draft Genome Sequence of Cylindrodendrum hubeiense.</title>
        <authorList>
            <person name="Buettner E."/>
            <person name="Kellner H."/>
        </authorList>
    </citation>
    <scope>NUCLEOTIDE SEQUENCE</scope>
    <source>
        <strain evidence="2">IHI 201604</strain>
    </source>
</reference>
<dbReference type="OrthoDB" id="5985073at2759"/>
<dbReference type="AlphaFoldDB" id="A0A9P5HJZ8"/>
<proteinExistence type="predicted"/>
<name>A0A9P5HJZ8_9HYPO</name>
<feature type="compositionally biased region" description="Basic and acidic residues" evidence="1">
    <location>
        <begin position="359"/>
        <end position="370"/>
    </location>
</feature>